<dbReference type="InterPro" id="IPR040198">
    <property type="entry name" value="Fido_containing"/>
</dbReference>
<evidence type="ECO:0000256" key="2">
    <source>
        <dbReference type="PIRSR" id="PIRSR640198-2"/>
    </source>
</evidence>
<keyword evidence="6" id="KW-1185">Reference proteome</keyword>
<dbReference type="RefSeq" id="WP_182975550.1">
    <property type="nucleotide sequence ID" value="NZ_JABEQO010000036.1"/>
</dbReference>
<name>A0A7W4NUF9_9PROT</name>
<dbReference type="Proteomes" id="UP000561077">
    <property type="component" value="Unassembled WGS sequence"/>
</dbReference>
<feature type="domain" description="Fido" evidence="3">
    <location>
        <begin position="258"/>
        <end position="413"/>
    </location>
</feature>
<reference evidence="6 7" key="1">
    <citation type="submission" date="2020-04" db="EMBL/GenBank/DDBJ databases">
        <title>Description of novel Gluconacetobacter.</title>
        <authorList>
            <person name="Sombolestani A."/>
        </authorList>
    </citation>
    <scope>NUCLEOTIDE SEQUENCE [LARGE SCALE GENOMIC DNA]</scope>
    <source>
        <strain evidence="5 6">LMG 1728</strain>
        <strain evidence="4 7">LMG 1731</strain>
    </source>
</reference>
<dbReference type="EMBL" id="JABEQN010000035">
    <property type="protein sequence ID" value="MBB2195661.1"/>
    <property type="molecule type" value="Genomic_DNA"/>
</dbReference>
<dbReference type="InterPro" id="IPR003812">
    <property type="entry name" value="Fido"/>
</dbReference>
<gene>
    <name evidence="5" type="ORF">HLH25_18925</name>
    <name evidence="4" type="ORF">HLH26_18930</name>
</gene>
<dbReference type="PROSITE" id="PS51459">
    <property type="entry name" value="FIDO"/>
    <property type="match status" value="1"/>
</dbReference>
<dbReference type="PANTHER" id="PTHR13504">
    <property type="entry name" value="FIDO DOMAIN-CONTAINING PROTEIN DDB_G0283145"/>
    <property type="match status" value="1"/>
</dbReference>
<dbReference type="PANTHER" id="PTHR13504:SF38">
    <property type="entry name" value="FIDO DOMAIN-CONTAINING PROTEIN"/>
    <property type="match status" value="1"/>
</dbReference>
<dbReference type="Pfam" id="PF02661">
    <property type="entry name" value="Fic"/>
    <property type="match status" value="1"/>
</dbReference>
<evidence type="ECO:0000313" key="4">
    <source>
        <dbReference type="EMBL" id="MBB2166559.1"/>
    </source>
</evidence>
<evidence type="ECO:0000313" key="7">
    <source>
        <dbReference type="Proteomes" id="UP000561077"/>
    </source>
</evidence>
<keyword evidence="2" id="KW-0067">ATP-binding</keyword>
<feature type="binding site" evidence="2">
    <location>
        <begin position="347"/>
        <end position="354"/>
    </location>
    <ligand>
        <name>ATP</name>
        <dbReference type="ChEBI" id="CHEBI:30616"/>
    </ligand>
</feature>
<dbReference type="EMBL" id="JABEQO010000036">
    <property type="protein sequence ID" value="MBB2166559.1"/>
    <property type="molecule type" value="Genomic_DNA"/>
</dbReference>
<protein>
    <submittedName>
        <fullName evidence="4">Fic family protein</fullName>
    </submittedName>
</protein>
<sequence length="535" mass="60007">MAGTGTTCGGLWLAETFKAEPFGDLAVRSYIGTNRRTTDLGPYITEIYPPLMYPGDGAAEHLQFHIRHEPINLELLSRVFNVAGPRFVQEWVNSKPTSQYARRAAFLYEFLTGEDLLQPSGLRGSYVSALDRQRNLSGNIVGTEDRISKWKVINNMPGTRFFCPAIPLSERLMEAFNYNISRHYDEIVEEFGAELLSRSASWLTTRESRASFAIEKESGETNRIQRFAQVIATWTGHDGPPAHGSDAPDGRKPCASILSEQRLARLQQAILGDTALLPSCGYRKSPVFVGQTSHHSQVVHYLAPPAEDVAVMLEGIETFLERTQYQSPVMRAAIASFGFVYVHPLIDGNGRVHRFLINDILRRDGATTEDVILPVSVAINDDPTSRRAYDDVLDKISSPLMNQIRSYISFASKPTTYPDGMESDLVFSEDGMARPTWRYANYAPHVIYMADVINTTIVHHMRAEAVYLRSHDNARLALKEICEMPDTLADEIIRSVTGNNEDSVGRKLRRDHSQVTDEMWASFVQAVRDAFAPKR</sequence>
<dbReference type="InterPro" id="IPR036597">
    <property type="entry name" value="Fido-like_dom_sf"/>
</dbReference>
<accession>A0A7W4NUF9</accession>
<organism evidence="4 7">
    <name type="scientific">Gluconacetobacter dulcium</name>
    <dbReference type="NCBI Taxonomy" id="2729096"/>
    <lineage>
        <taxon>Bacteria</taxon>
        <taxon>Pseudomonadati</taxon>
        <taxon>Pseudomonadota</taxon>
        <taxon>Alphaproteobacteria</taxon>
        <taxon>Acetobacterales</taxon>
        <taxon>Acetobacteraceae</taxon>
        <taxon>Gluconacetobacter</taxon>
    </lineage>
</organism>
<evidence type="ECO:0000259" key="3">
    <source>
        <dbReference type="PROSITE" id="PS51459"/>
    </source>
</evidence>
<proteinExistence type="predicted"/>
<feature type="active site" evidence="1">
    <location>
        <position position="343"/>
    </location>
</feature>
<dbReference type="AlphaFoldDB" id="A0A7W4NUF9"/>
<keyword evidence="2" id="KW-0547">Nucleotide-binding</keyword>
<comment type="caution">
    <text evidence="4">The sequence shown here is derived from an EMBL/GenBank/DDBJ whole genome shotgun (WGS) entry which is preliminary data.</text>
</comment>
<evidence type="ECO:0000256" key="1">
    <source>
        <dbReference type="PIRSR" id="PIRSR640198-1"/>
    </source>
</evidence>
<dbReference type="SUPFAM" id="SSF140931">
    <property type="entry name" value="Fic-like"/>
    <property type="match status" value="1"/>
</dbReference>
<dbReference type="Proteomes" id="UP000540490">
    <property type="component" value="Unassembled WGS sequence"/>
</dbReference>
<evidence type="ECO:0000313" key="6">
    <source>
        <dbReference type="Proteomes" id="UP000540490"/>
    </source>
</evidence>
<dbReference type="GO" id="GO:0005524">
    <property type="term" value="F:ATP binding"/>
    <property type="evidence" value="ECO:0007669"/>
    <property type="project" value="UniProtKB-KW"/>
</dbReference>
<dbReference type="Gene3D" id="1.10.3290.10">
    <property type="entry name" value="Fido-like domain"/>
    <property type="match status" value="1"/>
</dbReference>
<evidence type="ECO:0000313" key="5">
    <source>
        <dbReference type="EMBL" id="MBB2195661.1"/>
    </source>
</evidence>